<dbReference type="AlphaFoldDB" id="A0A6M3J482"/>
<evidence type="ECO:0000313" key="1">
    <source>
        <dbReference type="EMBL" id="QJA64696.1"/>
    </source>
</evidence>
<dbReference type="EMBL" id="MT141524">
    <property type="protein sequence ID" value="QJA64696.1"/>
    <property type="molecule type" value="Genomic_DNA"/>
</dbReference>
<organism evidence="1">
    <name type="scientific">viral metagenome</name>
    <dbReference type="NCBI Taxonomy" id="1070528"/>
    <lineage>
        <taxon>unclassified sequences</taxon>
        <taxon>metagenomes</taxon>
        <taxon>organismal metagenomes</taxon>
    </lineage>
</organism>
<reference evidence="1" key="1">
    <citation type="submission" date="2020-03" db="EMBL/GenBank/DDBJ databases">
        <title>The deep terrestrial virosphere.</title>
        <authorList>
            <person name="Holmfeldt K."/>
            <person name="Nilsson E."/>
            <person name="Simone D."/>
            <person name="Lopez-Fernandez M."/>
            <person name="Wu X."/>
            <person name="de Brujin I."/>
            <person name="Lundin D."/>
            <person name="Andersson A."/>
            <person name="Bertilsson S."/>
            <person name="Dopson M."/>
        </authorList>
    </citation>
    <scope>NUCLEOTIDE SEQUENCE</scope>
    <source>
        <strain evidence="1">MM415B00475</strain>
    </source>
</reference>
<gene>
    <name evidence="1" type="ORF">MM415B00475_0030</name>
</gene>
<accession>A0A6M3J482</accession>
<protein>
    <submittedName>
        <fullName evidence="1">Uncharacterized protein</fullName>
    </submittedName>
</protein>
<proteinExistence type="predicted"/>
<name>A0A6M3J482_9ZZZZ</name>
<sequence length="308" mass="34021">MIGKDLIARLAQLINDAHPQGYWTDLKFSYDLLFEAAKNFASDTRSLHSTQTITTVDTQAKYPLNPNFLRVLTEDSNGKETIPYNNGTAVTWLSLGEYPAIVYDDLDDSIPNRFAITDRPKATQLTGTATSSSANSGGETTLTDTTAAFTTVPVGSSVYNTTSSYVGYILSVTSGTAVKTAMFDLSAVQSAYADWTSTNAYIVQPAAQYDLVLDPPPDTSGHTIALEYVCSPDPVYMDYGSYGFASGFEEAILKYAAWLYKYRDMQPKFGDALYLAYDMQMRKARSNNRSVKGMKRVRANFMSTKSWR</sequence>